<dbReference type="AlphaFoldDB" id="A0A4P7B1H6"/>
<dbReference type="InterPro" id="IPR027417">
    <property type="entry name" value="P-loop_NTPase"/>
</dbReference>
<dbReference type="EMBL" id="CP038009">
    <property type="protein sequence ID" value="QBQ15001.1"/>
    <property type="molecule type" value="Genomic_DNA"/>
</dbReference>
<evidence type="ECO:0008006" key="3">
    <source>
        <dbReference type="Google" id="ProtNLM"/>
    </source>
</evidence>
<evidence type="ECO:0000313" key="1">
    <source>
        <dbReference type="EMBL" id="QBQ15001.1"/>
    </source>
</evidence>
<accession>A0A4P7B1H6</accession>
<sequence>MHINPDHYLETVSGRVFTSERNQMAWEKCFHDLENEIINNSSVQIVYVLIGCQAAGKSTWADEKIKEEPYNIIFDAILVKKEERAPILEIARFHNIECVAVMFKTPLSICLERNNNRTLDTKVDEQALKNVFAAIESPTLDEGFTSIIFV</sequence>
<name>A0A4P7B1H6_ACIHA</name>
<dbReference type="Pfam" id="PF13671">
    <property type="entry name" value="AAA_33"/>
    <property type="match status" value="1"/>
</dbReference>
<gene>
    <name evidence="1" type="ORF">AHTJR_01280</name>
</gene>
<proteinExistence type="predicted"/>
<evidence type="ECO:0000313" key="2">
    <source>
        <dbReference type="Proteomes" id="UP000294395"/>
    </source>
</evidence>
<dbReference type="SUPFAM" id="SSF52540">
    <property type="entry name" value="P-loop containing nucleoside triphosphate hydrolases"/>
    <property type="match status" value="1"/>
</dbReference>
<dbReference type="Proteomes" id="UP000294395">
    <property type="component" value="Chromosome"/>
</dbReference>
<organism evidence="1 2">
    <name type="scientific">Acinetobacter haemolyticus</name>
    <dbReference type="NCBI Taxonomy" id="29430"/>
    <lineage>
        <taxon>Bacteria</taxon>
        <taxon>Pseudomonadati</taxon>
        <taxon>Pseudomonadota</taxon>
        <taxon>Gammaproteobacteria</taxon>
        <taxon>Moraxellales</taxon>
        <taxon>Moraxellaceae</taxon>
        <taxon>Acinetobacter</taxon>
    </lineage>
</organism>
<protein>
    <recommendedName>
        <fullName evidence="3">ATP-binding protein</fullName>
    </recommendedName>
</protein>
<reference evidence="1 2" key="1">
    <citation type="submission" date="2019-03" db="EMBL/GenBank/DDBJ databases">
        <title>Complete genome sequence of two outbreak-associated Acinetobacter haemolyticus strains.</title>
        <authorList>
            <person name="Bai L."/>
            <person name="Zhang S.-C."/>
            <person name="Deng Y."/>
            <person name="Song C.-C."/>
            <person name="Kang G.-B."/>
            <person name="Dong Y."/>
            <person name="Wang Y."/>
            <person name="Gao F."/>
            <person name="Huang H."/>
        </authorList>
    </citation>
    <scope>NUCLEOTIDE SEQUENCE [LARGE SCALE GENOMIC DNA]</scope>
    <source>
        <strain evidence="1 2">TJR01</strain>
    </source>
</reference>
<dbReference type="Gene3D" id="3.40.50.300">
    <property type="entry name" value="P-loop containing nucleotide triphosphate hydrolases"/>
    <property type="match status" value="1"/>
</dbReference>